<feature type="compositionally biased region" description="Basic residues" evidence="1">
    <location>
        <begin position="1"/>
        <end position="31"/>
    </location>
</feature>
<keyword evidence="2" id="KW-0934">Plastid</keyword>
<feature type="region of interest" description="Disordered" evidence="1">
    <location>
        <begin position="1"/>
        <end position="51"/>
    </location>
</feature>
<keyword evidence="2" id="KW-0689">Ribosomal protein</keyword>
<evidence type="ECO:0000256" key="1">
    <source>
        <dbReference type="SAM" id="MobiDB-lite"/>
    </source>
</evidence>
<keyword evidence="2" id="KW-0150">Chloroplast</keyword>
<keyword evidence="2" id="KW-0687">Ribonucleoprotein</keyword>
<name>A0A1C9JBV6_9CHLO</name>
<dbReference type="GeneID" id="29288861"/>
<proteinExistence type="predicted"/>
<dbReference type="AlphaFoldDB" id="A0A1C9JBV6"/>
<evidence type="ECO:0000313" key="2">
    <source>
        <dbReference type="EMBL" id="AOP19339.1"/>
    </source>
</evidence>
<dbReference type="EMBL" id="KX808498">
    <property type="protein sequence ID" value="AOP19339.1"/>
    <property type="molecule type" value="Genomic_DNA"/>
</dbReference>
<sequence length="51" mass="5800">MAVPKKRTSKSKSRKTKSLWKKKAFKKKSAKLWRGLSALQKSQRQGAKATP</sequence>
<dbReference type="GO" id="GO:0005840">
    <property type="term" value="C:ribosome"/>
    <property type="evidence" value="ECO:0007669"/>
    <property type="project" value="UniProtKB-KW"/>
</dbReference>
<reference evidence="2" key="2">
    <citation type="submission" date="2016-08" db="EMBL/GenBank/DDBJ databases">
        <authorList>
            <person name="Seilhamer J.J."/>
        </authorList>
    </citation>
    <scope>NUCLEOTIDE SEQUENCE</scope>
</reference>
<geneLocation type="chloroplast" evidence="2"/>
<protein>
    <submittedName>
        <fullName evidence="2">Ribosomal protein L32</fullName>
    </submittedName>
</protein>
<accession>A0A1C9JBV6</accession>
<gene>
    <name evidence="2" type="primary">rpl32</name>
</gene>
<organism evidence="2">
    <name type="scientific">Caulerpa cliftonii</name>
    <dbReference type="NCBI Taxonomy" id="1004391"/>
    <lineage>
        <taxon>Eukaryota</taxon>
        <taxon>Viridiplantae</taxon>
        <taxon>Chlorophyta</taxon>
        <taxon>core chlorophytes</taxon>
        <taxon>Ulvophyceae</taxon>
        <taxon>TCBD clade</taxon>
        <taxon>Bryopsidales</taxon>
        <taxon>Halimedineae</taxon>
        <taxon>Caulerpaceae</taxon>
        <taxon>Caulerpa</taxon>
    </lineage>
</organism>
<dbReference type="RefSeq" id="YP_009306435.1">
    <property type="nucleotide sequence ID" value="NC_031368.1"/>
</dbReference>
<reference evidence="2" key="1">
    <citation type="journal article" date="2016" name="Genome Biol. Evol.">
        <title>Evolutionary Dynamics of Chloroplast Genomes in Low Light: A Case Study of the Endolithic Green Alga Ostreobium quekettii.</title>
        <authorList>
            <person name="R Marcelino V."/>
            <person name="Cremen M.C."/>
            <person name="Jackson C.J."/>
            <person name="Larkum A.A."/>
            <person name="Verbruggen H."/>
        </authorList>
    </citation>
    <scope>NUCLEOTIDE SEQUENCE</scope>
</reference>